<dbReference type="Proteomes" id="UP000515154">
    <property type="component" value="Linkage group LG12"/>
</dbReference>
<dbReference type="GO" id="GO:0050808">
    <property type="term" value="P:synapse organization"/>
    <property type="evidence" value="ECO:0007669"/>
    <property type="project" value="TreeGrafter"/>
</dbReference>
<dbReference type="InterPro" id="IPR013783">
    <property type="entry name" value="Ig-like_fold"/>
</dbReference>
<dbReference type="PANTHER" id="PTHR23279:SF36">
    <property type="entry name" value="DEFECTIVE PROBOSCIS EXTENSION RESPONSE 9, ISOFORM A"/>
    <property type="match status" value="1"/>
</dbReference>
<dbReference type="SMART" id="SM00408">
    <property type="entry name" value="IGc2"/>
    <property type="match status" value="2"/>
</dbReference>
<proteinExistence type="predicted"/>
<dbReference type="SMART" id="SM00409">
    <property type="entry name" value="IG"/>
    <property type="match status" value="2"/>
</dbReference>
<name>A0A7E6F9K8_9MOLL</name>
<sequence length="334" mass="37444">MFPIWYMGNISVLAASEVNPLTLIILLNVILIFSHAGTNSRRRRISDVHFIESPNNVTSYVGQTTVLECNVKNLRGKQVAWRKLPSTSPLTIGTFVFEPDPNYKIRNDIKREQWDLVIENVQKKHAGTYECQIPSNTKIAVQVNLTVLDKSPESRKHEVHIWGTQYVDVGETITLQCNASGVEYVPEEVDWFKDGNEIKPNTLANVAIRKFPSVNERSLRSTLQIMQGKMSDAGTYICRISEADIASIKVHVLNDPRKGNDKPSVNRKRDNCFPFPGDCEDKKKEQEGTPDSDGKSSSSKGSASGRGHLAKAQTILLWTCIFLALTSHHILKNL</sequence>
<gene>
    <name evidence="5" type="primary">LOC115217816</name>
</gene>
<reference evidence="5" key="1">
    <citation type="submission" date="2025-08" db="UniProtKB">
        <authorList>
            <consortium name="RefSeq"/>
        </authorList>
    </citation>
    <scope>IDENTIFICATION</scope>
</reference>
<dbReference type="PROSITE" id="PS50835">
    <property type="entry name" value="IG_LIKE"/>
    <property type="match status" value="2"/>
</dbReference>
<keyword evidence="4" id="KW-1185">Reference proteome</keyword>
<dbReference type="Gene3D" id="2.60.40.10">
    <property type="entry name" value="Immunoglobulins"/>
    <property type="match status" value="2"/>
</dbReference>
<dbReference type="RefSeq" id="XP_036363965.1">
    <property type="nucleotide sequence ID" value="XM_036508072.1"/>
</dbReference>
<dbReference type="GO" id="GO:0032589">
    <property type="term" value="C:neuron projection membrane"/>
    <property type="evidence" value="ECO:0007669"/>
    <property type="project" value="TreeGrafter"/>
</dbReference>
<accession>A0A7E6F9K8</accession>
<dbReference type="InterPro" id="IPR037448">
    <property type="entry name" value="Zig-8"/>
</dbReference>
<dbReference type="Pfam" id="PF13927">
    <property type="entry name" value="Ig_3"/>
    <property type="match status" value="1"/>
</dbReference>
<dbReference type="Pfam" id="PF07686">
    <property type="entry name" value="V-set"/>
    <property type="match status" value="1"/>
</dbReference>
<evidence type="ECO:0000256" key="2">
    <source>
        <dbReference type="SAM" id="Phobius"/>
    </source>
</evidence>
<organism evidence="4 5">
    <name type="scientific">Octopus sinensis</name>
    <name type="common">East Asian common octopus</name>
    <dbReference type="NCBI Taxonomy" id="2607531"/>
    <lineage>
        <taxon>Eukaryota</taxon>
        <taxon>Metazoa</taxon>
        <taxon>Spiralia</taxon>
        <taxon>Lophotrochozoa</taxon>
        <taxon>Mollusca</taxon>
        <taxon>Cephalopoda</taxon>
        <taxon>Coleoidea</taxon>
        <taxon>Octopodiformes</taxon>
        <taxon>Octopoda</taxon>
        <taxon>Incirrata</taxon>
        <taxon>Octopodidae</taxon>
        <taxon>Octopus</taxon>
    </lineage>
</organism>
<dbReference type="InterPro" id="IPR003599">
    <property type="entry name" value="Ig_sub"/>
</dbReference>
<evidence type="ECO:0000256" key="1">
    <source>
        <dbReference type="SAM" id="MobiDB-lite"/>
    </source>
</evidence>
<keyword evidence="2" id="KW-0812">Transmembrane</keyword>
<evidence type="ECO:0000259" key="3">
    <source>
        <dbReference type="PROSITE" id="PS50835"/>
    </source>
</evidence>
<feature type="region of interest" description="Disordered" evidence="1">
    <location>
        <begin position="256"/>
        <end position="305"/>
    </location>
</feature>
<feature type="domain" description="Ig-like" evidence="3">
    <location>
        <begin position="152"/>
        <end position="249"/>
    </location>
</feature>
<evidence type="ECO:0000313" key="5">
    <source>
        <dbReference type="RefSeq" id="XP_036363965.1"/>
    </source>
</evidence>
<dbReference type="InterPro" id="IPR036179">
    <property type="entry name" value="Ig-like_dom_sf"/>
</dbReference>
<dbReference type="SUPFAM" id="SSF48726">
    <property type="entry name" value="Immunoglobulin"/>
    <property type="match status" value="2"/>
</dbReference>
<dbReference type="InterPro" id="IPR013106">
    <property type="entry name" value="Ig_V-set"/>
</dbReference>
<evidence type="ECO:0000313" key="4">
    <source>
        <dbReference type="Proteomes" id="UP000515154"/>
    </source>
</evidence>
<feature type="compositionally biased region" description="Low complexity" evidence="1">
    <location>
        <begin position="295"/>
        <end position="305"/>
    </location>
</feature>
<dbReference type="InterPro" id="IPR007110">
    <property type="entry name" value="Ig-like_dom"/>
</dbReference>
<protein>
    <submittedName>
        <fullName evidence="5">Netrin receptor DCC-like</fullName>
    </submittedName>
</protein>
<dbReference type="AlphaFoldDB" id="A0A7E6F9K8"/>
<feature type="domain" description="Ig-like" evidence="3">
    <location>
        <begin position="62"/>
        <end position="146"/>
    </location>
</feature>
<keyword evidence="2" id="KW-0472">Membrane</keyword>
<dbReference type="InterPro" id="IPR003598">
    <property type="entry name" value="Ig_sub2"/>
</dbReference>
<dbReference type="KEGG" id="osn:115217816"/>
<keyword evidence="2" id="KW-1133">Transmembrane helix</keyword>
<feature type="transmembrane region" description="Helical" evidence="2">
    <location>
        <begin position="315"/>
        <end position="331"/>
    </location>
</feature>
<feature type="transmembrane region" description="Helical" evidence="2">
    <location>
        <begin position="20"/>
        <end position="37"/>
    </location>
</feature>
<dbReference type="PANTHER" id="PTHR23279">
    <property type="entry name" value="DEFECTIVE PROBOSCIS EXTENSION RESPONSE DPR -RELATED"/>
    <property type="match status" value="1"/>
</dbReference>